<evidence type="ECO:0000313" key="1">
    <source>
        <dbReference type="EMBL" id="QGY41569.1"/>
    </source>
</evidence>
<accession>A0A6I6JK80</accession>
<organism evidence="1 2">
    <name type="scientific">Pseudodesulfovibrio cashew</name>
    <dbReference type="NCBI Taxonomy" id="2678688"/>
    <lineage>
        <taxon>Bacteria</taxon>
        <taxon>Pseudomonadati</taxon>
        <taxon>Thermodesulfobacteriota</taxon>
        <taxon>Desulfovibrionia</taxon>
        <taxon>Desulfovibrionales</taxon>
        <taxon>Desulfovibrionaceae</taxon>
    </lineage>
</organism>
<evidence type="ECO:0008006" key="3">
    <source>
        <dbReference type="Google" id="ProtNLM"/>
    </source>
</evidence>
<gene>
    <name evidence="1" type="ORF">GM415_16050</name>
</gene>
<dbReference type="EMBL" id="CP046400">
    <property type="protein sequence ID" value="QGY41569.1"/>
    <property type="molecule type" value="Genomic_DNA"/>
</dbReference>
<protein>
    <recommendedName>
        <fullName evidence="3">Helix-turn-helix domain-containing protein</fullName>
    </recommendedName>
</protein>
<dbReference type="Pfam" id="PF13730">
    <property type="entry name" value="HTH_36"/>
    <property type="match status" value="1"/>
</dbReference>
<proteinExistence type="predicted"/>
<dbReference type="Gene3D" id="1.10.10.10">
    <property type="entry name" value="Winged helix-like DNA-binding domain superfamily/Winged helix DNA-binding domain"/>
    <property type="match status" value="1"/>
</dbReference>
<sequence>MASSDFGGFRWVEPKWDRHFKLLPSDLVGLNGPNGYRPSLWCELGRSAQALLPTLLRHADNKGEAFPSEGRLAAMSGLTRKTVRSAALELEKRKVISISKRILRTGRRSKIYRFPASCADGIILPSIFIDGGNWSELTPAARSLSLAFRFFGSPRPDLDPDYGEWLQDDEWYEYLDRRLADYCNAEPVVLRQFAGIGPRVWSNALRSLQDNFFIEPAHDNETHWRVFVYPPHVKSVSYLNSKLEGET</sequence>
<name>A0A6I6JK80_9BACT</name>
<dbReference type="InterPro" id="IPR036388">
    <property type="entry name" value="WH-like_DNA-bd_sf"/>
</dbReference>
<dbReference type="KEGG" id="psel:GM415_16050"/>
<evidence type="ECO:0000313" key="2">
    <source>
        <dbReference type="Proteomes" id="UP000428328"/>
    </source>
</evidence>
<reference evidence="1 2" key="1">
    <citation type="submission" date="2019-11" db="EMBL/GenBank/DDBJ databases">
        <authorList>
            <person name="Zheng R.K."/>
            <person name="Sun C.M."/>
        </authorList>
    </citation>
    <scope>NUCLEOTIDE SEQUENCE [LARGE SCALE GENOMIC DNA]</scope>
    <source>
        <strain evidence="1 2">SRB007</strain>
    </source>
</reference>
<dbReference type="AlphaFoldDB" id="A0A6I6JK80"/>
<dbReference type="RefSeq" id="WP_158949971.1">
    <property type="nucleotide sequence ID" value="NZ_CP046400.1"/>
</dbReference>
<dbReference type="Proteomes" id="UP000428328">
    <property type="component" value="Chromosome"/>
</dbReference>
<keyword evidence="2" id="KW-1185">Reference proteome</keyword>